<comment type="caution">
    <text evidence="3">The sequence shown here is derived from an EMBL/GenBank/DDBJ whole genome shotgun (WGS) entry which is preliminary data.</text>
</comment>
<dbReference type="OrthoDB" id="1095424at2759"/>
<evidence type="ECO:0000256" key="1">
    <source>
        <dbReference type="SAM" id="MobiDB-lite"/>
    </source>
</evidence>
<keyword evidence="4" id="KW-1185">Reference proteome</keyword>
<dbReference type="Proteomes" id="UP000694251">
    <property type="component" value="Chromosome 1"/>
</dbReference>
<evidence type="ECO:0000313" key="3">
    <source>
        <dbReference type="EMBL" id="KAG7656474.1"/>
    </source>
</evidence>
<name>A0A8T2HCQ7_ARASU</name>
<dbReference type="InterPro" id="IPR003441">
    <property type="entry name" value="NAC-dom"/>
</dbReference>
<evidence type="ECO:0000313" key="4">
    <source>
        <dbReference type="Proteomes" id="UP000694251"/>
    </source>
</evidence>
<feature type="domain" description="NAC" evidence="2">
    <location>
        <begin position="1"/>
        <end position="126"/>
    </location>
</feature>
<accession>A0A8T2HCQ7</accession>
<dbReference type="EMBL" id="JAEFBJ010000001">
    <property type="protein sequence ID" value="KAG7656474.1"/>
    <property type="molecule type" value="Genomic_DNA"/>
</dbReference>
<evidence type="ECO:0000259" key="2">
    <source>
        <dbReference type="PROSITE" id="PS51005"/>
    </source>
</evidence>
<sequence length="198" mass="23801">MKDVYAKEPWLLDHSNDPFFKEDEWYYFSARTQISEKKIGHGNYSKRKITRDDNDGIDRGKWRWTRRKKISLRIVVWKIQKYKKSKKDKKDHQHEASSSSKPQPIKKKKSKKDHHDEASTSYLEQQPINIECESLLAAYLEQEQPLLWDVPNKASSSCSVAETESRMEKETWFTKQTHSQQRRMNRLMPWINQYPLLR</sequence>
<dbReference type="AlphaFoldDB" id="A0A8T2HCQ7"/>
<dbReference type="PROSITE" id="PS51005">
    <property type="entry name" value="NAC"/>
    <property type="match status" value="1"/>
</dbReference>
<proteinExistence type="predicted"/>
<feature type="region of interest" description="Disordered" evidence="1">
    <location>
        <begin position="83"/>
        <end position="123"/>
    </location>
</feature>
<dbReference type="GO" id="GO:0003677">
    <property type="term" value="F:DNA binding"/>
    <property type="evidence" value="ECO:0007669"/>
    <property type="project" value="InterPro"/>
</dbReference>
<dbReference type="GO" id="GO:0006355">
    <property type="term" value="P:regulation of DNA-templated transcription"/>
    <property type="evidence" value="ECO:0007669"/>
    <property type="project" value="InterPro"/>
</dbReference>
<organism evidence="3 4">
    <name type="scientific">Arabidopsis suecica</name>
    <name type="common">Swedish thale-cress</name>
    <name type="synonym">Cardaminopsis suecica</name>
    <dbReference type="NCBI Taxonomy" id="45249"/>
    <lineage>
        <taxon>Eukaryota</taxon>
        <taxon>Viridiplantae</taxon>
        <taxon>Streptophyta</taxon>
        <taxon>Embryophyta</taxon>
        <taxon>Tracheophyta</taxon>
        <taxon>Spermatophyta</taxon>
        <taxon>Magnoliopsida</taxon>
        <taxon>eudicotyledons</taxon>
        <taxon>Gunneridae</taxon>
        <taxon>Pentapetalae</taxon>
        <taxon>rosids</taxon>
        <taxon>malvids</taxon>
        <taxon>Brassicales</taxon>
        <taxon>Brassicaceae</taxon>
        <taxon>Camelineae</taxon>
        <taxon>Arabidopsis</taxon>
    </lineage>
</organism>
<reference evidence="3 4" key="1">
    <citation type="submission" date="2020-12" db="EMBL/GenBank/DDBJ databases">
        <title>Concerted genomic and epigenomic changes stabilize Arabidopsis allopolyploids.</title>
        <authorList>
            <person name="Chen Z."/>
        </authorList>
    </citation>
    <scope>NUCLEOTIDE SEQUENCE [LARGE SCALE GENOMIC DNA]</scope>
    <source>
        <strain evidence="3">As9502</strain>
        <tissue evidence="3">Leaf</tissue>
    </source>
</reference>
<gene>
    <name evidence="3" type="ORF">ISN44_As01g034780</name>
</gene>
<protein>
    <submittedName>
        <fullName evidence="3">NAC domain superfamily</fullName>
    </submittedName>
</protein>